<evidence type="ECO:0000313" key="1">
    <source>
        <dbReference type="EMBL" id="KHS57003.1"/>
    </source>
</evidence>
<gene>
    <name evidence="1" type="ORF">QX51_10605</name>
</gene>
<dbReference type="OrthoDB" id="9811244at2"/>
<dbReference type="EMBL" id="JWHR01000097">
    <property type="protein sequence ID" value="KHS57003.1"/>
    <property type="molecule type" value="Genomic_DNA"/>
</dbReference>
<dbReference type="AlphaFoldDB" id="A0A0B3VW01"/>
<dbReference type="GO" id="GO:0046872">
    <property type="term" value="F:metal ion binding"/>
    <property type="evidence" value="ECO:0007669"/>
    <property type="project" value="InterPro"/>
</dbReference>
<evidence type="ECO:0008006" key="3">
    <source>
        <dbReference type="Google" id="ProtNLM"/>
    </source>
</evidence>
<dbReference type="PANTHER" id="PTHR33677:SF3">
    <property type="entry name" value="COPPER-SENSING TRANSCRIPTIONAL REPRESSOR RICR"/>
    <property type="match status" value="1"/>
</dbReference>
<reference evidence="1 2" key="1">
    <citation type="submission" date="2014-12" db="EMBL/GenBank/DDBJ databases">
        <title>Draft genome sequence of Terrisporobacter sp. 08-306576, isolated from the blood culture of a bacteremia patient.</title>
        <authorList>
            <person name="Lund L.C."/>
            <person name="Sydenham T.V."/>
            <person name="Hogh S.V."/>
            <person name="Skov M.N."/>
            <person name="Kemp M."/>
            <person name="Justesen U.S."/>
        </authorList>
    </citation>
    <scope>NUCLEOTIDE SEQUENCE [LARGE SCALE GENOMIC DNA]</scope>
    <source>
        <strain evidence="1 2">08-306576</strain>
    </source>
</reference>
<dbReference type="PANTHER" id="PTHR33677">
    <property type="entry name" value="TRANSCRIPTIONAL REPRESSOR FRMR-RELATED"/>
    <property type="match status" value="1"/>
</dbReference>
<dbReference type="InterPro" id="IPR038390">
    <property type="entry name" value="Metal_Tscrpt_repr_sf"/>
</dbReference>
<dbReference type="CDD" id="cd10158">
    <property type="entry name" value="CsoR-like_DUF156_1"/>
    <property type="match status" value="1"/>
</dbReference>
<dbReference type="STRING" id="1577792.QX51_10605"/>
<accession>A0A0B3VW01</accession>
<dbReference type="Gene3D" id="1.20.58.1000">
    <property type="entry name" value="Metal-sensitive repressor, helix protomer"/>
    <property type="match status" value="1"/>
</dbReference>
<dbReference type="RefSeq" id="WP_039679894.1">
    <property type="nucleotide sequence ID" value="NZ_JAWGXO010000002.1"/>
</dbReference>
<sequence>MENNKEHNHNHSHKNTKAVINRLSRAIGHLESVKRMVEEGRDCSEVLIQVSAVKSSINNIGKIILQDHIEHCIVDAVETGDDKVLQDLNSAIDKFIK</sequence>
<dbReference type="Proteomes" id="UP000031189">
    <property type="component" value="Unassembled WGS sequence"/>
</dbReference>
<dbReference type="InterPro" id="IPR003735">
    <property type="entry name" value="Metal_Tscrpt_repr"/>
</dbReference>
<dbReference type="GO" id="GO:0003677">
    <property type="term" value="F:DNA binding"/>
    <property type="evidence" value="ECO:0007669"/>
    <property type="project" value="InterPro"/>
</dbReference>
<protein>
    <recommendedName>
        <fullName evidence="3">CsoR family transcriptional regulator</fullName>
    </recommendedName>
</protein>
<name>A0A0B3VW01_9FIRM</name>
<evidence type="ECO:0000313" key="2">
    <source>
        <dbReference type="Proteomes" id="UP000031189"/>
    </source>
</evidence>
<dbReference type="GO" id="GO:0045892">
    <property type="term" value="P:negative regulation of DNA-templated transcription"/>
    <property type="evidence" value="ECO:0007669"/>
    <property type="project" value="UniProtKB-ARBA"/>
</dbReference>
<organism evidence="1 2">
    <name type="scientific">Terrisporobacter othiniensis</name>
    <dbReference type="NCBI Taxonomy" id="1577792"/>
    <lineage>
        <taxon>Bacteria</taxon>
        <taxon>Bacillati</taxon>
        <taxon>Bacillota</taxon>
        <taxon>Clostridia</taxon>
        <taxon>Peptostreptococcales</taxon>
        <taxon>Peptostreptococcaceae</taxon>
        <taxon>Terrisporobacter</taxon>
    </lineage>
</organism>
<proteinExistence type="predicted"/>
<comment type="caution">
    <text evidence="1">The sequence shown here is derived from an EMBL/GenBank/DDBJ whole genome shotgun (WGS) entry which is preliminary data.</text>
</comment>
<keyword evidence="2" id="KW-1185">Reference proteome</keyword>
<dbReference type="Pfam" id="PF02583">
    <property type="entry name" value="Trns_repr_metal"/>
    <property type="match status" value="1"/>
</dbReference>